<evidence type="ECO:0000256" key="3">
    <source>
        <dbReference type="ARBA" id="ARBA00022793"/>
    </source>
</evidence>
<evidence type="ECO:0000256" key="2">
    <source>
        <dbReference type="ARBA" id="ARBA00009533"/>
    </source>
</evidence>
<dbReference type="AlphaFoldDB" id="A0A417ZBJ8"/>
<dbReference type="InterPro" id="IPR015424">
    <property type="entry name" value="PyrdxlP-dep_Trfase"/>
</dbReference>
<dbReference type="PANTHER" id="PTHR45677:SF8">
    <property type="entry name" value="CYSTEINE SULFINIC ACID DECARBOXYLASE"/>
    <property type="match status" value="1"/>
</dbReference>
<organism evidence="8 9">
    <name type="scientific">Dermacoccus abyssi</name>
    <dbReference type="NCBI Taxonomy" id="322596"/>
    <lineage>
        <taxon>Bacteria</taxon>
        <taxon>Bacillati</taxon>
        <taxon>Actinomycetota</taxon>
        <taxon>Actinomycetes</taxon>
        <taxon>Micrococcales</taxon>
        <taxon>Dermacoccaceae</taxon>
        <taxon>Dermacoccus</taxon>
    </lineage>
</organism>
<keyword evidence="8" id="KW-0808">Transferase</keyword>
<dbReference type="SUPFAM" id="SSF53383">
    <property type="entry name" value="PLP-dependent transferases"/>
    <property type="match status" value="1"/>
</dbReference>
<dbReference type="RefSeq" id="WP_118912217.1">
    <property type="nucleotide sequence ID" value="NZ_CBCRVH010000001.1"/>
</dbReference>
<protein>
    <submittedName>
        <fullName evidence="8">Aminotransferase class V-fold PLP-dependent enzyme</fullName>
    </submittedName>
</protein>
<dbReference type="Gene3D" id="3.90.1150.10">
    <property type="entry name" value="Aspartate Aminotransferase, domain 1"/>
    <property type="match status" value="1"/>
</dbReference>
<evidence type="ECO:0000313" key="8">
    <source>
        <dbReference type="EMBL" id="RHW48024.1"/>
    </source>
</evidence>
<dbReference type="PANTHER" id="PTHR45677">
    <property type="entry name" value="GLUTAMATE DECARBOXYLASE-RELATED"/>
    <property type="match status" value="1"/>
</dbReference>
<keyword evidence="8" id="KW-0032">Aminotransferase</keyword>
<evidence type="ECO:0000313" key="9">
    <source>
        <dbReference type="Proteomes" id="UP000285376"/>
    </source>
</evidence>
<dbReference type="Gene3D" id="3.40.640.10">
    <property type="entry name" value="Type I PLP-dependent aspartate aminotransferase-like (Major domain)"/>
    <property type="match status" value="1"/>
</dbReference>
<comment type="caution">
    <text evidence="8">The sequence shown here is derived from an EMBL/GenBank/DDBJ whole genome shotgun (WGS) entry which is preliminary data.</text>
</comment>
<evidence type="ECO:0000256" key="4">
    <source>
        <dbReference type="ARBA" id="ARBA00022898"/>
    </source>
</evidence>
<dbReference type="EMBL" id="QWLM01000001">
    <property type="protein sequence ID" value="RHW48024.1"/>
    <property type="molecule type" value="Genomic_DNA"/>
</dbReference>
<comment type="similarity">
    <text evidence="2 7">Belongs to the group II decarboxylase family.</text>
</comment>
<dbReference type="Pfam" id="PF00282">
    <property type="entry name" value="Pyridoxal_deC"/>
    <property type="match status" value="1"/>
</dbReference>
<dbReference type="InterPro" id="IPR002129">
    <property type="entry name" value="PyrdxlP-dep_de-COase"/>
</dbReference>
<evidence type="ECO:0000256" key="1">
    <source>
        <dbReference type="ARBA" id="ARBA00001933"/>
    </source>
</evidence>
<evidence type="ECO:0000256" key="6">
    <source>
        <dbReference type="PIRSR" id="PIRSR602129-50"/>
    </source>
</evidence>
<dbReference type="Proteomes" id="UP000285376">
    <property type="component" value="Unassembled WGS sequence"/>
</dbReference>
<dbReference type="GO" id="GO:0008483">
    <property type="term" value="F:transaminase activity"/>
    <property type="evidence" value="ECO:0007669"/>
    <property type="project" value="UniProtKB-KW"/>
</dbReference>
<name>A0A417ZBJ8_9MICO</name>
<evidence type="ECO:0000256" key="7">
    <source>
        <dbReference type="RuleBase" id="RU000382"/>
    </source>
</evidence>
<dbReference type="GO" id="GO:0005737">
    <property type="term" value="C:cytoplasm"/>
    <property type="evidence" value="ECO:0007669"/>
    <property type="project" value="TreeGrafter"/>
</dbReference>
<sequence>MRPNALFSGKSLPEYKQAISEAGAVVADAVASANHPATPRPPAHLRSVVRQVDLDRPLGELSSALEESRDLFLEHAVWFHDARYQAHLNCPVATAAIAADVIASSVNTSVDTWDQSLAATHIETHLLEWLAGRLGLGDLADGVFTSGGTASNLQALLLAREHSTADGTPLDALRILTSPEAHFSVTKAARTLGLAADAVVHCPTDERGRLRPDGVESAIDDAEKAGLTVMAVSATAGTTDRGAVDPLAALAQITHGRGLWLHVDAAVGGALVTSSRHSSLLDGIGGADSVTVDFHKTWYQPVAASALLVRDRRMFAHSRTNADYLNPEHARVPNLVDKSLATSRRFDALKPWITLRTHGADAIGSWLDASLDLAQEAHTIAEAMPDLELFERPSTHMLLFRFTAVDLEQRDDVNDAIRETLFMEGRTVIARTRWGGETWLKLTLLNPMADAADLRATFDDVVRTGHLLAGDLSAEVSA</sequence>
<feature type="modified residue" description="N6-(pyridoxal phosphate)lysine" evidence="6">
    <location>
        <position position="296"/>
    </location>
</feature>
<proteinExistence type="inferred from homology"/>
<keyword evidence="3" id="KW-0210">Decarboxylase</keyword>
<dbReference type="GO" id="GO:0004058">
    <property type="term" value="F:aromatic-L-amino-acid decarboxylase activity"/>
    <property type="evidence" value="ECO:0007669"/>
    <property type="project" value="UniProtKB-ARBA"/>
</dbReference>
<dbReference type="InterPro" id="IPR015422">
    <property type="entry name" value="PyrdxlP-dep_Trfase_small"/>
</dbReference>
<evidence type="ECO:0000256" key="5">
    <source>
        <dbReference type="ARBA" id="ARBA00023239"/>
    </source>
</evidence>
<dbReference type="InterPro" id="IPR015421">
    <property type="entry name" value="PyrdxlP-dep_Trfase_major"/>
</dbReference>
<keyword evidence="5 7" id="KW-0456">Lyase</keyword>
<accession>A0A417ZBJ8</accession>
<comment type="cofactor">
    <cofactor evidence="1 6 7">
        <name>pyridoxal 5'-phosphate</name>
        <dbReference type="ChEBI" id="CHEBI:597326"/>
    </cofactor>
</comment>
<reference evidence="8 9" key="1">
    <citation type="submission" date="2018-08" db="EMBL/GenBank/DDBJ databases">
        <title>Whole genome sequence analysis of Dermacoccus abyssi bacteria isolated from Deep Mariana trench Micromonospora spp reveals genes involved in the environmental adaptation and production of secondary metabolites.</title>
        <authorList>
            <person name="Abdel-Mageed W.M."/>
            <person name="Lehri B."/>
            <person name="Nouioui I."/>
            <person name="Goodfellow I."/>
            <person name="Jaspars M."/>
            <person name="Karlyshev A."/>
        </authorList>
    </citation>
    <scope>NUCLEOTIDE SEQUENCE [LARGE SCALE GENOMIC DNA]</scope>
    <source>
        <strain evidence="8 9">MT1.1</strain>
    </source>
</reference>
<keyword evidence="4 6" id="KW-0663">Pyridoxal phosphate</keyword>
<gene>
    <name evidence="8" type="ORF">D1832_00885</name>
</gene>
<dbReference type="GO" id="GO:0019752">
    <property type="term" value="P:carboxylic acid metabolic process"/>
    <property type="evidence" value="ECO:0007669"/>
    <property type="project" value="InterPro"/>
</dbReference>
<dbReference type="GO" id="GO:0030170">
    <property type="term" value="F:pyridoxal phosphate binding"/>
    <property type="evidence" value="ECO:0007669"/>
    <property type="project" value="InterPro"/>
</dbReference>